<dbReference type="AlphaFoldDB" id="A0A139A2T0"/>
<evidence type="ECO:0000256" key="1">
    <source>
        <dbReference type="SAM" id="MobiDB-lite"/>
    </source>
</evidence>
<keyword evidence="3" id="KW-1185">Reference proteome</keyword>
<evidence type="ECO:0000313" key="2">
    <source>
        <dbReference type="EMBL" id="KXS11082.1"/>
    </source>
</evidence>
<reference evidence="2 3" key="1">
    <citation type="journal article" date="2015" name="Genome Biol. Evol.">
        <title>Phylogenomic analyses indicate that early fungi evolved digesting cell walls of algal ancestors of land plants.</title>
        <authorList>
            <person name="Chang Y."/>
            <person name="Wang S."/>
            <person name="Sekimoto S."/>
            <person name="Aerts A.L."/>
            <person name="Choi C."/>
            <person name="Clum A."/>
            <person name="LaButti K.M."/>
            <person name="Lindquist E.A."/>
            <person name="Yee Ngan C."/>
            <person name="Ohm R.A."/>
            <person name="Salamov A.A."/>
            <person name="Grigoriev I.V."/>
            <person name="Spatafora J.W."/>
            <person name="Berbee M.L."/>
        </authorList>
    </citation>
    <scope>NUCLEOTIDE SEQUENCE [LARGE SCALE GENOMIC DNA]</scope>
    <source>
        <strain evidence="2 3">JEL478</strain>
    </source>
</reference>
<sequence length="89" mass="9586">MASRDCYTPNDSSSPPTSTNPQQQETSSPPPQAHPPSHAPTFSDSLSFPSSSAPLRTAPTSTVIRLRRQRVRMAIKPRRLQWQGGSGGG</sequence>
<organism evidence="2 3">
    <name type="scientific">Gonapodya prolifera (strain JEL478)</name>
    <name type="common">Monoblepharis prolifera</name>
    <dbReference type="NCBI Taxonomy" id="1344416"/>
    <lineage>
        <taxon>Eukaryota</taxon>
        <taxon>Fungi</taxon>
        <taxon>Fungi incertae sedis</taxon>
        <taxon>Chytridiomycota</taxon>
        <taxon>Chytridiomycota incertae sedis</taxon>
        <taxon>Monoblepharidomycetes</taxon>
        <taxon>Monoblepharidales</taxon>
        <taxon>Gonapodyaceae</taxon>
        <taxon>Gonapodya</taxon>
    </lineage>
</organism>
<evidence type="ECO:0000313" key="3">
    <source>
        <dbReference type="Proteomes" id="UP000070544"/>
    </source>
</evidence>
<feature type="region of interest" description="Disordered" evidence="1">
    <location>
        <begin position="1"/>
        <end position="64"/>
    </location>
</feature>
<name>A0A139A2T0_GONPJ</name>
<dbReference type="Proteomes" id="UP000070544">
    <property type="component" value="Unassembled WGS sequence"/>
</dbReference>
<gene>
    <name evidence="2" type="ORF">M427DRAFT_73292</name>
</gene>
<protein>
    <submittedName>
        <fullName evidence="2">Uncharacterized protein</fullName>
    </submittedName>
</protein>
<accession>A0A139A2T0</accession>
<feature type="compositionally biased region" description="Low complexity" evidence="1">
    <location>
        <begin position="39"/>
        <end position="55"/>
    </location>
</feature>
<dbReference type="EMBL" id="KQ965809">
    <property type="protein sequence ID" value="KXS11082.1"/>
    <property type="molecule type" value="Genomic_DNA"/>
</dbReference>
<feature type="non-terminal residue" evidence="2">
    <location>
        <position position="89"/>
    </location>
</feature>
<proteinExistence type="predicted"/>
<feature type="compositionally biased region" description="Low complexity" evidence="1">
    <location>
        <begin position="8"/>
        <end position="27"/>
    </location>
</feature>
<feature type="compositionally biased region" description="Pro residues" evidence="1">
    <location>
        <begin position="28"/>
        <end position="38"/>
    </location>
</feature>